<dbReference type="GO" id="GO:0005737">
    <property type="term" value="C:cytoplasm"/>
    <property type="evidence" value="ECO:0007669"/>
    <property type="project" value="TreeGrafter"/>
</dbReference>
<protein>
    <recommendedName>
        <fullName evidence="1">non-specific serine/threonine protein kinase</fullName>
        <ecNumber evidence="1">2.7.11.1</ecNumber>
    </recommendedName>
</protein>
<keyword evidence="6 12" id="KW-0418">Kinase</keyword>
<name>A0A8X7CHU6_9ARAC</name>
<evidence type="ECO:0000313" key="13">
    <source>
        <dbReference type="Proteomes" id="UP000886998"/>
    </source>
</evidence>
<evidence type="ECO:0000256" key="9">
    <source>
        <dbReference type="PROSITE-ProRule" id="PRU10141"/>
    </source>
</evidence>
<dbReference type="Pfam" id="PF00069">
    <property type="entry name" value="Pkinase"/>
    <property type="match status" value="1"/>
</dbReference>
<feature type="compositionally biased region" description="Low complexity" evidence="10">
    <location>
        <begin position="214"/>
        <end position="224"/>
    </location>
</feature>
<keyword evidence="2" id="KW-0723">Serine/threonine-protein kinase</keyword>
<dbReference type="AlphaFoldDB" id="A0A8X7CHU6"/>
<feature type="domain" description="Protein kinase" evidence="11">
    <location>
        <begin position="137"/>
        <end position="304"/>
    </location>
</feature>
<evidence type="ECO:0000256" key="5">
    <source>
        <dbReference type="ARBA" id="ARBA00022741"/>
    </source>
</evidence>
<evidence type="ECO:0000313" key="12">
    <source>
        <dbReference type="EMBL" id="GFY73249.1"/>
    </source>
</evidence>
<keyword evidence="13" id="KW-1185">Reference proteome</keyword>
<dbReference type="SUPFAM" id="SSF56112">
    <property type="entry name" value="Protein kinase-like (PK-like)"/>
    <property type="match status" value="1"/>
</dbReference>
<dbReference type="Gene3D" id="3.30.200.20">
    <property type="entry name" value="Phosphorylase Kinase, domain 1"/>
    <property type="match status" value="1"/>
</dbReference>
<sequence length="304" mass="34666">MFNFSKEKEDLLQKSLAVFDRETIANNVPGLQKIKTDCTFLLHILIETLCCFLEKDNAKRQQLFKCVCSSLTEQKYLDPMVYENLAPIRREYASKFYEHIRKVHSTLAPSSLQQGAYSELDDSLVIQQTYIKYKDMFDEIQIIGKGGFGIVCKARHKVDNMVYAVKKIIFTYQKDSDYNKVMREVKSFAGLSHMNVVGYNNAWVQTVEQSEVLTESSSTSDSSSGECDPVEFSGTSTPLYRDSNRCSESDSILFYASTTQEVDSRDSSFEASSLDEDIHPKLNFADHPPLNSVLARFLRIPPPW</sequence>
<feature type="region of interest" description="Disordered" evidence="10">
    <location>
        <begin position="214"/>
        <end position="236"/>
    </location>
</feature>
<dbReference type="PANTHER" id="PTHR11042">
    <property type="entry name" value="EUKARYOTIC TRANSLATION INITIATION FACTOR 2-ALPHA KINASE EIF2-ALPHA KINASE -RELATED"/>
    <property type="match status" value="1"/>
</dbReference>
<organism evidence="12 13">
    <name type="scientific">Trichonephila inaurata madagascariensis</name>
    <dbReference type="NCBI Taxonomy" id="2747483"/>
    <lineage>
        <taxon>Eukaryota</taxon>
        <taxon>Metazoa</taxon>
        <taxon>Ecdysozoa</taxon>
        <taxon>Arthropoda</taxon>
        <taxon>Chelicerata</taxon>
        <taxon>Arachnida</taxon>
        <taxon>Araneae</taxon>
        <taxon>Araneomorphae</taxon>
        <taxon>Entelegynae</taxon>
        <taxon>Araneoidea</taxon>
        <taxon>Nephilidae</taxon>
        <taxon>Trichonephila</taxon>
        <taxon>Trichonephila inaurata</taxon>
    </lineage>
</organism>
<dbReference type="GO" id="GO:0017148">
    <property type="term" value="P:negative regulation of translation"/>
    <property type="evidence" value="ECO:0007669"/>
    <property type="project" value="UniProtKB-KW"/>
</dbReference>
<reference evidence="12" key="1">
    <citation type="submission" date="2020-08" db="EMBL/GenBank/DDBJ databases">
        <title>Multicomponent nature underlies the extraordinary mechanical properties of spider dragline silk.</title>
        <authorList>
            <person name="Kono N."/>
            <person name="Nakamura H."/>
            <person name="Mori M."/>
            <person name="Yoshida Y."/>
            <person name="Ohtoshi R."/>
            <person name="Malay A.D."/>
            <person name="Moran D.A.P."/>
            <person name="Tomita M."/>
            <person name="Numata K."/>
            <person name="Arakawa K."/>
        </authorList>
    </citation>
    <scope>NUCLEOTIDE SEQUENCE</scope>
</reference>
<dbReference type="GO" id="GO:0004674">
    <property type="term" value="F:protein serine/threonine kinase activity"/>
    <property type="evidence" value="ECO:0007669"/>
    <property type="project" value="UniProtKB-KW"/>
</dbReference>
<dbReference type="GO" id="GO:0005634">
    <property type="term" value="C:nucleus"/>
    <property type="evidence" value="ECO:0007669"/>
    <property type="project" value="TreeGrafter"/>
</dbReference>
<proteinExistence type="predicted"/>
<evidence type="ECO:0000256" key="7">
    <source>
        <dbReference type="ARBA" id="ARBA00022840"/>
    </source>
</evidence>
<feature type="binding site" evidence="9">
    <location>
        <position position="167"/>
    </location>
    <ligand>
        <name>ATP</name>
        <dbReference type="ChEBI" id="CHEBI:30616"/>
    </ligand>
</feature>
<dbReference type="OrthoDB" id="6430822at2759"/>
<comment type="caution">
    <text evidence="12">The sequence shown here is derived from an EMBL/GenBank/DDBJ whole genome shotgun (WGS) entry which is preliminary data.</text>
</comment>
<evidence type="ECO:0000259" key="11">
    <source>
        <dbReference type="PROSITE" id="PS50011"/>
    </source>
</evidence>
<keyword evidence="12" id="KW-0648">Protein biosynthesis</keyword>
<dbReference type="GO" id="GO:0005524">
    <property type="term" value="F:ATP binding"/>
    <property type="evidence" value="ECO:0007669"/>
    <property type="project" value="UniProtKB-UniRule"/>
</dbReference>
<dbReference type="InterPro" id="IPR000719">
    <property type="entry name" value="Prot_kinase_dom"/>
</dbReference>
<dbReference type="GO" id="GO:0003743">
    <property type="term" value="F:translation initiation factor activity"/>
    <property type="evidence" value="ECO:0007669"/>
    <property type="project" value="UniProtKB-KW"/>
</dbReference>
<dbReference type="GO" id="GO:0006950">
    <property type="term" value="P:response to stress"/>
    <property type="evidence" value="ECO:0007669"/>
    <property type="project" value="UniProtKB-ARBA"/>
</dbReference>
<dbReference type="Proteomes" id="UP000886998">
    <property type="component" value="Unassembled WGS sequence"/>
</dbReference>
<evidence type="ECO:0000256" key="4">
    <source>
        <dbReference type="ARBA" id="ARBA00022679"/>
    </source>
</evidence>
<evidence type="ECO:0000256" key="6">
    <source>
        <dbReference type="ARBA" id="ARBA00022777"/>
    </source>
</evidence>
<evidence type="ECO:0000256" key="8">
    <source>
        <dbReference type="ARBA" id="ARBA00023193"/>
    </source>
</evidence>
<keyword evidence="3" id="KW-0597">Phosphoprotein</keyword>
<dbReference type="InterPro" id="IPR050339">
    <property type="entry name" value="CC_SR_Kinase"/>
</dbReference>
<accession>A0A8X7CHU6</accession>
<dbReference type="InterPro" id="IPR017441">
    <property type="entry name" value="Protein_kinase_ATP_BS"/>
</dbReference>
<evidence type="ECO:0000256" key="1">
    <source>
        <dbReference type="ARBA" id="ARBA00012513"/>
    </source>
</evidence>
<keyword evidence="7 9" id="KW-0067">ATP-binding</keyword>
<dbReference type="InterPro" id="IPR054521">
    <property type="entry name" value="HRI2_3H"/>
</dbReference>
<dbReference type="PROSITE" id="PS00107">
    <property type="entry name" value="PROTEIN_KINASE_ATP"/>
    <property type="match status" value="1"/>
</dbReference>
<keyword evidence="8" id="KW-0652">Protein synthesis inhibitor</keyword>
<evidence type="ECO:0000256" key="10">
    <source>
        <dbReference type="SAM" id="MobiDB-lite"/>
    </source>
</evidence>
<evidence type="ECO:0000256" key="2">
    <source>
        <dbReference type="ARBA" id="ARBA00022527"/>
    </source>
</evidence>
<dbReference type="PROSITE" id="PS50011">
    <property type="entry name" value="PROTEIN_KINASE_DOM"/>
    <property type="match status" value="1"/>
</dbReference>
<keyword evidence="4" id="KW-0808">Transferase</keyword>
<dbReference type="InterPro" id="IPR011009">
    <property type="entry name" value="Kinase-like_dom_sf"/>
</dbReference>
<dbReference type="EMBL" id="BMAV01019947">
    <property type="protein sequence ID" value="GFY73249.1"/>
    <property type="molecule type" value="Genomic_DNA"/>
</dbReference>
<gene>
    <name evidence="12" type="primary">Eif2ak1</name>
    <name evidence="12" type="ORF">TNIN_446981</name>
</gene>
<dbReference type="Pfam" id="PF22949">
    <property type="entry name" value="HRI2_3H"/>
    <property type="match status" value="1"/>
</dbReference>
<keyword evidence="12" id="KW-0396">Initiation factor</keyword>
<dbReference type="EC" id="2.7.11.1" evidence="1"/>
<keyword evidence="5 9" id="KW-0547">Nucleotide-binding</keyword>
<evidence type="ECO:0000256" key="3">
    <source>
        <dbReference type="ARBA" id="ARBA00022553"/>
    </source>
</evidence>